<proteinExistence type="predicted"/>
<sequence>MLMANLMGERTRMSPKVLIVGAGQSGLYFGHQLLNQGVDVTLITGQTSTEIRNGRTSITQFSMPFTRALEEQAKLDLWQDSAPRFDRVNMSLRPDEGPAVQFYGSLGSSQFASRVGGHAVSVDRRVKMADWLEHFEDNGGRVVIHGITESDLAFFVGRGMYDLVVIAVGAGELGALFDPDPTRFSGAHDRVATQVMLHDVAWEDSTSADVYSINGGEVFFIPVLTDEGPATSITMLANPGALLDASGIRGRSAGAVLERMQEVLRQHLPDVYERFSGATVDDLVGGAKNGVNSAIQTQFRPGVRNPVGWMAGKPVLGMADVVVTSDPVSGQGWNNSTYCAQVYADAFAAHRGAYDEAFMAAAFERFWIERGQHSAVFSEMVDGFWGGALPEHFGELIGAVMTNQTVADRWIGGFDDPADYARWMFDPAAARAYLAEAGAIPPR</sequence>
<dbReference type="Gene3D" id="6.10.250.650">
    <property type="match status" value="1"/>
</dbReference>
<accession>A0A368T9X1</accession>
<dbReference type="GO" id="GO:0071949">
    <property type="term" value="F:FAD binding"/>
    <property type="evidence" value="ECO:0007669"/>
    <property type="project" value="InterPro"/>
</dbReference>
<protein>
    <submittedName>
        <fullName evidence="3">Oxygenase</fullName>
    </submittedName>
</protein>
<feature type="domain" description="Styrene monooxygenase StyA putative substrate binding" evidence="2">
    <location>
        <begin position="169"/>
        <end position="274"/>
    </location>
</feature>
<feature type="domain" description="FAD-binding" evidence="1">
    <location>
        <begin position="16"/>
        <end position="59"/>
    </location>
</feature>
<evidence type="ECO:0000313" key="4">
    <source>
        <dbReference type="Proteomes" id="UP000253318"/>
    </source>
</evidence>
<dbReference type="Proteomes" id="UP000253318">
    <property type="component" value="Unassembled WGS sequence"/>
</dbReference>
<gene>
    <name evidence="3" type="ORF">DEF24_04050</name>
</gene>
<organism evidence="3 4">
    <name type="scientific">Marinitenerispora sediminis</name>
    <dbReference type="NCBI Taxonomy" id="1931232"/>
    <lineage>
        <taxon>Bacteria</taxon>
        <taxon>Bacillati</taxon>
        <taxon>Actinomycetota</taxon>
        <taxon>Actinomycetes</taxon>
        <taxon>Streptosporangiales</taxon>
        <taxon>Nocardiopsidaceae</taxon>
        <taxon>Marinitenerispora</taxon>
    </lineage>
</organism>
<evidence type="ECO:0000313" key="3">
    <source>
        <dbReference type="EMBL" id="RCV61554.1"/>
    </source>
</evidence>
<dbReference type="Gene3D" id="3.30.9.40">
    <property type="match status" value="1"/>
</dbReference>
<dbReference type="EMBL" id="QEIN01000018">
    <property type="protein sequence ID" value="RCV61554.1"/>
    <property type="molecule type" value="Genomic_DNA"/>
</dbReference>
<dbReference type="Pfam" id="PF17885">
    <property type="entry name" value="Smoa_sbd"/>
    <property type="match status" value="1"/>
</dbReference>
<dbReference type="InterPro" id="IPR002938">
    <property type="entry name" value="FAD-bd"/>
</dbReference>
<name>A0A368T9X1_9ACTN</name>
<dbReference type="SUPFAM" id="SSF51905">
    <property type="entry name" value="FAD/NAD(P)-binding domain"/>
    <property type="match status" value="1"/>
</dbReference>
<dbReference type="AlphaFoldDB" id="A0A368T9X1"/>
<evidence type="ECO:0000259" key="1">
    <source>
        <dbReference type="Pfam" id="PF01494"/>
    </source>
</evidence>
<reference evidence="3 4" key="1">
    <citation type="submission" date="2018-04" db="EMBL/GenBank/DDBJ databases">
        <title>Novel actinobacteria from marine sediment.</title>
        <authorList>
            <person name="Ng Z.Y."/>
            <person name="Tan G.Y.A."/>
        </authorList>
    </citation>
    <scope>NUCLEOTIDE SEQUENCE [LARGE SCALE GENOMIC DNA]</scope>
    <source>
        <strain evidence="3 4">TPS81</strain>
    </source>
</reference>
<dbReference type="InterPro" id="IPR041654">
    <property type="entry name" value="StyA_sbd"/>
</dbReference>
<comment type="caution">
    <text evidence="3">The sequence shown here is derived from an EMBL/GenBank/DDBJ whole genome shotgun (WGS) entry which is preliminary data.</text>
</comment>
<dbReference type="InterPro" id="IPR036188">
    <property type="entry name" value="FAD/NAD-bd_sf"/>
</dbReference>
<dbReference type="PRINTS" id="PR00420">
    <property type="entry name" value="RNGMNOXGNASE"/>
</dbReference>
<dbReference type="Gene3D" id="3.50.50.60">
    <property type="entry name" value="FAD/NAD(P)-binding domain"/>
    <property type="match status" value="2"/>
</dbReference>
<keyword evidence="4" id="KW-1185">Reference proteome</keyword>
<dbReference type="Pfam" id="PF01494">
    <property type="entry name" value="FAD_binding_3"/>
    <property type="match status" value="1"/>
</dbReference>
<evidence type="ECO:0000259" key="2">
    <source>
        <dbReference type="Pfam" id="PF17885"/>
    </source>
</evidence>